<evidence type="ECO:0000256" key="1">
    <source>
        <dbReference type="SAM" id="MobiDB-lite"/>
    </source>
</evidence>
<keyword evidence="3" id="KW-1185">Reference proteome</keyword>
<name>A0A9W7T9N5_TRIRA</name>
<dbReference type="GO" id="GO:0005694">
    <property type="term" value="C:chromosome"/>
    <property type="evidence" value="ECO:0007669"/>
    <property type="project" value="TreeGrafter"/>
</dbReference>
<gene>
    <name evidence="2" type="ORF">IRJ41_021990</name>
</gene>
<comment type="caution">
    <text evidence="2">The sequence shown here is derived from an EMBL/GenBank/DDBJ whole genome shotgun (WGS) entry which is preliminary data.</text>
</comment>
<evidence type="ECO:0000313" key="3">
    <source>
        <dbReference type="Proteomes" id="UP001059041"/>
    </source>
</evidence>
<dbReference type="EMBL" id="JAFHDT010000024">
    <property type="protein sequence ID" value="KAI7792189.1"/>
    <property type="molecule type" value="Genomic_DNA"/>
</dbReference>
<dbReference type="GO" id="GO:0005634">
    <property type="term" value="C:nucleus"/>
    <property type="evidence" value="ECO:0007669"/>
    <property type="project" value="InterPro"/>
</dbReference>
<sequence>MPRVSSKRRLLNPNKSQLLFEEAPINGPKHDCGPQLPSAIHPRTCISEKQQRANAQRSLWVNVCLVSPQFSSHDIKAVSRGRESTRGKSNTVMGLSFHHNRPTAVCKYSPLSFETNTAVSQHPHKNTQTKTTIQQPLKEVRCSRAKKDRQISSSNLNKELVETPKRTPSLRKGVKRSTAQSVVRPGASRRTELPSTPPHHENEKRTPEGFVHTPVSKEGQTPNTISVPAPLEVETPEMPHCSSASSASVSHLLFPPNQAKTPPRTENTSVLVEDTPEKDYGLRVTWRRRKGLMKVLMDRGKLLVTDTEVANEWI</sequence>
<organism evidence="2 3">
    <name type="scientific">Triplophysa rosa</name>
    <name type="common">Cave loach</name>
    <dbReference type="NCBI Taxonomy" id="992332"/>
    <lineage>
        <taxon>Eukaryota</taxon>
        <taxon>Metazoa</taxon>
        <taxon>Chordata</taxon>
        <taxon>Craniata</taxon>
        <taxon>Vertebrata</taxon>
        <taxon>Euteleostomi</taxon>
        <taxon>Actinopterygii</taxon>
        <taxon>Neopterygii</taxon>
        <taxon>Teleostei</taxon>
        <taxon>Ostariophysi</taxon>
        <taxon>Cypriniformes</taxon>
        <taxon>Nemacheilidae</taxon>
        <taxon>Triplophysa</taxon>
    </lineage>
</organism>
<reference evidence="2" key="1">
    <citation type="submission" date="2021-02" db="EMBL/GenBank/DDBJ databases">
        <title>Comparative genomics reveals that relaxation of natural selection precedes convergent phenotypic evolution of cavefish.</title>
        <authorList>
            <person name="Peng Z."/>
        </authorList>
    </citation>
    <scope>NUCLEOTIDE SEQUENCE</scope>
    <source>
        <tissue evidence="2">Muscle</tissue>
    </source>
</reference>
<dbReference type="Pfam" id="PF15319">
    <property type="entry name" value="RHINO"/>
    <property type="match status" value="1"/>
</dbReference>
<dbReference type="GO" id="GO:0000725">
    <property type="term" value="P:recombinational repair"/>
    <property type="evidence" value="ECO:0007669"/>
    <property type="project" value="TreeGrafter"/>
</dbReference>
<feature type="compositionally biased region" description="Basic and acidic residues" evidence="1">
    <location>
        <begin position="198"/>
        <end position="207"/>
    </location>
</feature>
<dbReference type="GO" id="GO:0071479">
    <property type="term" value="P:cellular response to ionizing radiation"/>
    <property type="evidence" value="ECO:0007669"/>
    <property type="project" value="InterPro"/>
</dbReference>
<accession>A0A9W7T9N5</accession>
<dbReference type="OrthoDB" id="9942438at2759"/>
<proteinExistence type="predicted"/>
<dbReference type="AlphaFoldDB" id="A0A9W7T9N5"/>
<feature type="region of interest" description="Disordered" evidence="1">
    <location>
        <begin position="118"/>
        <end position="225"/>
    </location>
</feature>
<evidence type="ECO:0000313" key="2">
    <source>
        <dbReference type="EMBL" id="KAI7792189.1"/>
    </source>
</evidence>
<protein>
    <submittedName>
        <fullName evidence="2">RAD9</fullName>
    </submittedName>
</protein>
<dbReference type="Proteomes" id="UP001059041">
    <property type="component" value="Linkage Group LG24"/>
</dbReference>
<dbReference type="InterPro" id="IPR029293">
    <property type="entry name" value="RHNO1"/>
</dbReference>
<dbReference type="GO" id="GO:0000077">
    <property type="term" value="P:DNA damage checkpoint signaling"/>
    <property type="evidence" value="ECO:0007669"/>
    <property type="project" value="InterPro"/>
</dbReference>
<dbReference type="PANTHER" id="PTHR35541:SF1">
    <property type="entry name" value="RAD9, HUS1, RAD1-INTERACTING NUCLEAR ORPHAN PROTEIN 1"/>
    <property type="match status" value="1"/>
</dbReference>
<dbReference type="PANTHER" id="PTHR35541">
    <property type="entry name" value="RAD9, HUS1, RAD1-INTERACTING NUCLEAR ORPHAN PROTEIN 1"/>
    <property type="match status" value="1"/>
</dbReference>